<dbReference type="EMBL" id="RSDW01000001">
    <property type="protein sequence ID" value="RSL18457.1"/>
    <property type="molecule type" value="Genomic_DNA"/>
</dbReference>
<accession>A0A3R9NWH5</accession>
<evidence type="ECO:0000313" key="3">
    <source>
        <dbReference type="Proteomes" id="UP000269669"/>
    </source>
</evidence>
<gene>
    <name evidence="2" type="ORF">EDE15_4031</name>
</gene>
<keyword evidence="3" id="KW-1185">Reference proteome</keyword>
<dbReference type="AlphaFoldDB" id="A0A3R9NWH5"/>
<dbReference type="Proteomes" id="UP000269669">
    <property type="component" value="Unassembled WGS sequence"/>
</dbReference>
<protein>
    <submittedName>
        <fullName evidence="2">Uncharacterized protein</fullName>
    </submittedName>
</protein>
<organism evidence="2 3">
    <name type="scientific">Edaphobacter aggregans</name>
    <dbReference type="NCBI Taxonomy" id="570835"/>
    <lineage>
        <taxon>Bacteria</taxon>
        <taxon>Pseudomonadati</taxon>
        <taxon>Acidobacteriota</taxon>
        <taxon>Terriglobia</taxon>
        <taxon>Terriglobales</taxon>
        <taxon>Acidobacteriaceae</taxon>
        <taxon>Edaphobacter</taxon>
    </lineage>
</organism>
<name>A0A3R9NWH5_9BACT</name>
<sequence length="98" mass="10960">MNGLPNPGFKRDKHLTRKRYARNYRHWAETTCGLEFDPVVSIAIKAQARQNAANGKQAELDEMRKNALDVVEKQPSNASKIKEPMPPIAGESRRTASG</sequence>
<evidence type="ECO:0000256" key="1">
    <source>
        <dbReference type="SAM" id="MobiDB-lite"/>
    </source>
</evidence>
<proteinExistence type="predicted"/>
<reference evidence="2 3" key="1">
    <citation type="submission" date="2018-12" db="EMBL/GenBank/DDBJ databases">
        <title>Sequencing of bacterial isolates from soil warming experiment in Harvard Forest, Massachusetts, USA.</title>
        <authorList>
            <person name="Deangelis K."/>
        </authorList>
    </citation>
    <scope>NUCLEOTIDE SEQUENCE [LARGE SCALE GENOMIC DNA]</scope>
    <source>
        <strain evidence="2 3">EB153</strain>
    </source>
</reference>
<evidence type="ECO:0000313" key="2">
    <source>
        <dbReference type="EMBL" id="RSL18457.1"/>
    </source>
</evidence>
<feature type="region of interest" description="Disordered" evidence="1">
    <location>
        <begin position="71"/>
        <end position="98"/>
    </location>
</feature>
<comment type="caution">
    <text evidence="2">The sequence shown here is derived from an EMBL/GenBank/DDBJ whole genome shotgun (WGS) entry which is preliminary data.</text>
</comment>